<gene>
    <name evidence="1" type="ORF">N865_09235</name>
</gene>
<evidence type="ECO:0000313" key="1">
    <source>
        <dbReference type="EMBL" id="EWT03690.1"/>
    </source>
</evidence>
<protein>
    <submittedName>
        <fullName evidence="1">Uncharacterized protein</fullName>
    </submittedName>
</protein>
<proteinExistence type="predicted"/>
<accession>W9GC98</accession>
<sequence length="100" mass="9680">MVGAFDAALDGGFAAALMDTASPADCAESLTVVPDGRGDFAAAFSVARCGVLLRAFRPADAESGPAVLSTGSTGVSAGVVSSGGVSRAMSCSLPTELIAP</sequence>
<keyword evidence="2" id="KW-1185">Reference proteome</keyword>
<name>W9GC98_9MICO</name>
<dbReference type="AlphaFoldDB" id="W9GC98"/>
<dbReference type="EMBL" id="AWSA01000001">
    <property type="protein sequence ID" value="EWT03690.1"/>
    <property type="molecule type" value="Genomic_DNA"/>
</dbReference>
<evidence type="ECO:0000313" key="2">
    <source>
        <dbReference type="Proteomes" id="UP000019489"/>
    </source>
</evidence>
<reference evidence="1 2" key="1">
    <citation type="submission" date="2013-08" db="EMBL/GenBank/DDBJ databases">
        <title>Intrasporangium oryzae NRRL B-24470.</title>
        <authorList>
            <person name="Liu H."/>
            <person name="Wang G."/>
        </authorList>
    </citation>
    <scope>NUCLEOTIDE SEQUENCE [LARGE SCALE GENOMIC DNA]</scope>
    <source>
        <strain evidence="1 2">NRRL B-24470</strain>
    </source>
</reference>
<organism evidence="1 2">
    <name type="scientific">Intrasporangium oryzae NRRL B-24470</name>
    <dbReference type="NCBI Taxonomy" id="1386089"/>
    <lineage>
        <taxon>Bacteria</taxon>
        <taxon>Bacillati</taxon>
        <taxon>Actinomycetota</taxon>
        <taxon>Actinomycetes</taxon>
        <taxon>Micrococcales</taxon>
        <taxon>Intrasporangiaceae</taxon>
        <taxon>Intrasporangium</taxon>
    </lineage>
</organism>
<comment type="caution">
    <text evidence="1">The sequence shown here is derived from an EMBL/GenBank/DDBJ whole genome shotgun (WGS) entry which is preliminary data.</text>
</comment>
<dbReference type="Proteomes" id="UP000019489">
    <property type="component" value="Unassembled WGS sequence"/>
</dbReference>